<dbReference type="STRING" id="999627.SAMN05216236_11190"/>
<name>A0A1I7BQ67_9RHOB</name>
<evidence type="ECO:0000256" key="1">
    <source>
        <dbReference type="ARBA" id="ARBA00004323"/>
    </source>
</evidence>
<dbReference type="AlphaFoldDB" id="A0A1I7BQ67"/>
<dbReference type="Proteomes" id="UP000182466">
    <property type="component" value="Unassembled WGS sequence"/>
</dbReference>
<dbReference type="OrthoDB" id="1407035at2"/>
<accession>A0A1I7BQ67</accession>
<keyword evidence="4" id="KW-1133">Transmembrane helix</keyword>
<evidence type="ECO:0000256" key="6">
    <source>
        <dbReference type="ARBA" id="ARBA00023136"/>
    </source>
</evidence>
<evidence type="ECO:0000256" key="3">
    <source>
        <dbReference type="ARBA" id="ARBA00022692"/>
    </source>
</evidence>
<dbReference type="GO" id="GO:0016020">
    <property type="term" value="C:membrane"/>
    <property type="evidence" value="ECO:0007669"/>
    <property type="project" value="InterPro"/>
</dbReference>
<keyword evidence="2 8" id="KW-0808">Transferase</keyword>
<evidence type="ECO:0000256" key="4">
    <source>
        <dbReference type="ARBA" id="ARBA00022989"/>
    </source>
</evidence>
<dbReference type="InterPro" id="IPR027417">
    <property type="entry name" value="P-loop_NTPase"/>
</dbReference>
<keyword evidence="7" id="KW-0325">Glycoprotein</keyword>
<evidence type="ECO:0000313" key="9">
    <source>
        <dbReference type="Proteomes" id="UP000182466"/>
    </source>
</evidence>
<dbReference type="PANTHER" id="PTHR12137:SF54">
    <property type="entry name" value="CARBOHYDRATE SULFOTRANSFERASE"/>
    <property type="match status" value="1"/>
</dbReference>
<dbReference type="Pfam" id="PF03567">
    <property type="entry name" value="Sulfotransfer_2"/>
    <property type="match status" value="1"/>
</dbReference>
<protein>
    <submittedName>
        <fullName evidence="8">Sulfotransferase family protein</fullName>
    </submittedName>
</protein>
<dbReference type="eggNOG" id="ENOG5030THP">
    <property type="taxonomic scope" value="Bacteria"/>
</dbReference>
<dbReference type="InterPro" id="IPR018011">
    <property type="entry name" value="Carb_sulfotrans_8-10"/>
</dbReference>
<evidence type="ECO:0000256" key="5">
    <source>
        <dbReference type="ARBA" id="ARBA00023034"/>
    </source>
</evidence>
<dbReference type="RefSeq" id="WP_051372332.1">
    <property type="nucleotide sequence ID" value="NZ_FPAW01000011.1"/>
</dbReference>
<dbReference type="GO" id="GO:0016051">
    <property type="term" value="P:carbohydrate biosynthetic process"/>
    <property type="evidence" value="ECO:0007669"/>
    <property type="project" value="InterPro"/>
</dbReference>
<evidence type="ECO:0000256" key="2">
    <source>
        <dbReference type="ARBA" id="ARBA00022679"/>
    </source>
</evidence>
<dbReference type="PANTHER" id="PTHR12137">
    <property type="entry name" value="CARBOHYDRATE SULFOTRANSFERASE"/>
    <property type="match status" value="1"/>
</dbReference>
<proteinExistence type="predicted"/>
<evidence type="ECO:0000313" key="8">
    <source>
        <dbReference type="EMBL" id="SFT89350.1"/>
    </source>
</evidence>
<dbReference type="EMBL" id="FPAW01000011">
    <property type="protein sequence ID" value="SFT89350.1"/>
    <property type="molecule type" value="Genomic_DNA"/>
</dbReference>
<keyword evidence="3" id="KW-0812">Transmembrane</keyword>
<comment type="subcellular location">
    <subcellularLocation>
        <location evidence="1">Golgi apparatus membrane</location>
        <topology evidence="1">Single-pass type II membrane protein</topology>
    </subcellularLocation>
</comment>
<evidence type="ECO:0000256" key="7">
    <source>
        <dbReference type="ARBA" id="ARBA00023180"/>
    </source>
</evidence>
<sequence length="211" mass="24550">MISHPRETLFVHIPKTGGQSVETVFLRDLGLSWRERDTLLLRHNDDRAKGPEKLAHLYASEYVALGHLEADRFARYLKFTIVRHPFDRVLSEYRYRAAAMQRRSAGRDMPDLDAFLQTDSSDEYSDLSRHLVPQVRYIRDAQGRCLVDEVLRFEDLAQQIAPLFTRIFGAVRALPHHNKSAQNAEMRLTAAQKEQVFLRYRADFEAFDYAP</sequence>
<keyword evidence="9" id="KW-1185">Reference proteome</keyword>
<gene>
    <name evidence="8" type="ORF">SAMN05216236_11190</name>
</gene>
<dbReference type="SUPFAM" id="SSF52540">
    <property type="entry name" value="P-loop containing nucleoside triphosphate hydrolases"/>
    <property type="match status" value="1"/>
</dbReference>
<keyword evidence="6" id="KW-0472">Membrane</keyword>
<organism evidence="8 9">
    <name type="scientific">Sedimentitalea nanhaiensis</name>
    <dbReference type="NCBI Taxonomy" id="999627"/>
    <lineage>
        <taxon>Bacteria</taxon>
        <taxon>Pseudomonadati</taxon>
        <taxon>Pseudomonadota</taxon>
        <taxon>Alphaproteobacteria</taxon>
        <taxon>Rhodobacterales</taxon>
        <taxon>Paracoccaceae</taxon>
        <taxon>Sedimentitalea</taxon>
    </lineage>
</organism>
<dbReference type="GO" id="GO:0008146">
    <property type="term" value="F:sulfotransferase activity"/>
    <property type="evidence" value="ECO:0007669"/>
    <property type="project" value="InterPro"/>
</dbReference>
<reference evidence="8 9" key="1">
    <citation type="submission" date="2016-10" db="EMBL/GenBank/DDBJ databases">
        <authorList>
            <person name="de Groot N.N."/>
        </authorList>
    </citation>
    <scope>NUCLEOTIDE SEQUENCE [LARGE SCALE GENOMIC DNA]</scope>
    <source>
        <strain evidence="8 9">CGMCC 1.10959</strain>
    </source>
</reference>
<keyword evidence="5" id="KW-0333">Golgi apparatus</keyword>
<dbReference type="InterPro" id="IPR005331">
    <property type="entry name" value="Sulfotransferase"/>
</dbReference>
<dbReference type="Gene3D" id="3.40.50.300">
    <property type="entry name" value="P-loop containing nucleotide triphosphate hydrolases"/>
    <property type="match status" value="1"/>
</dbReference>